<feature type="transmembrane region" description="Helical" evidence="1">
    <location>
        <begin position="134"/>
        <end position="158"/>
    </location>
</feature>
<dbReference type="PANTHER" id="PTHR40763:SF4">
    <property type="entry name" value="DUF1707 DOMAIN-CONTAINING PROTEIN"/>
    <property type="match status" value="1"/>
</dbReference>
<accession>A0ABZ1UDD6</accession>
<dbReference type="PANTHER" id="PTHR40763">
    <property type="entry name" value="MEMBRANE PROTEIN-RELATED"/>
    <property type="match status" value="1"/>
</dbReference>
<dbReference type="EMBL" id="CP108110">
    <property type="protein sequence ID" value="WUQ88910.1"/>
    <property type="molecule type" value="Genomic_DNA"/>
</dbReference>
<dbReference type="Proteomes" id="UP001432222">
    <property type="component" value="Chromosome"/>
</dbReference>
<gene>
    <name evidence="4" type="ORF">OHA16_23685</name>
</gene>
<feature type="domain" description="DUF4190" evidence="3">
    <location>
        <begin position="91"/>
        <end position="149"/>
    </location>
</feature>
<evidence type="ECO:0000259" key="3">
    <source>
        <dbReference type="Pfam" id="PF13828"/>
    </source>
</evidence>
<dbReference type="InterPro" id="IPR025241">
    <property type="entry name" value="DUF4190"/>
</dbReference>
<evidence type="ECO:0000259" key="2">
    <source>
        <dbReference type="Pfam" id="PF08044"/>
    </source>
</evidence>
<reference evidence="4" key="1">
    <citation type="submission" date="2022-10" db="EMBL/GenBank/DDBJ databases">
        <title>The complete genomes of actinobacterial strains from the NBC collection.</title>
        <authorList>
            <person name="Joergensen T.S."/>
            <person name="Alvarez Arevalo M."/>
            <person name="Sterndorff E.B."/>
            <person name="Faurdal D."/>
            <person name="Vuksanovic O."/>
            <person name="Mourched A.-S."/>
            <person name="Charusanti P."/>
            <person name="Shaw S."/>
            <person name="Blin K."/>
            <person name="Weber T."/>
        </authorList>
    </citation>
    <scope>NUCLEOTIDE SEQUENCE</scope>
    <source>
        <strain evidence="4">NBC_00222</strain>
    </source>
</reference>
<evidence type="ECO:0000256" key="1">
    <source>
        <dbReference type="SAM" id="Phobius"/>
    </source>
</evidence>
<dbReference type="Pfam" id="PF13828">
    <property type="entry name" value="DUF4190"/>
    <property type="match status" value="1"/>
</dbReference>
<dbReference type="InterPro" id="IPR012551">
    <property type="entry name" value="DUF1707_SHOCT-like"/>
</dbReference>
<keyword evidence="5" id="KW-1185">Reference proteome</keyword>
<dbReference type="Pfam" id="PF08044">
    <property type="entry name" value="DUF1707"/>
    <property type="match status" value="1"/>
</dbReference>
<protein>
    <submittedName>
        <fullName evidence="4">DUF1707 and DUF4190 domain-containing protein</fullName>
    </submittedName>
</protein>
<keyword evidence="1" id="KW-0812">Transmembrane</keyword>
<feature type="transmembrane region" description="Helical" evidence="1">
    <location>
        <begin position="89"/>
        <end position="114"/>
    </location>
</feature>
<proteinExistence type="predicted"/>
<sequence length="159" mass="16570">MRAATADRERTVDVLKAAFAEGRLSAAEYGERFEAASTAQTYGQLARLVADLPAGPMVAPQMTVAQAGPVLVPVPPTFLAPPPQRRTNAVAVTSLVLGLLCVPTGGLLGVPAVITGHIGRRQTAERNEEGDGMAVTGLVFGWLSIAFWATIMLTVAVFG</sequence>
<feature type="domain" description="DUF1707" evidence="2">
    <location>
        <begin position="1"/>
        <end position="53"/>
    </location>
</feature>
<evidence type="ECO:0000313" key="4">
    <source>
        <dbReference type="EMBL" id="WUQ88910.1"/>
    </source>
</evidence>
<keyword evidence="1" id="KW-0472">Membrane</keyword>
<organism evidence="4 5">
    <name type="scientific">Kitasatospora purpeofusca</name>
    <dbReference type="NCBI Taxonomy" id="67352"/>
    <lineage>
        <taxon>Bacteria</taxon>
        <taxon>Bacillati</taxon>
        <taxon>Actinomycetota</taxon>
        <taxon>Actinomycetes</taxon>
        <taxon>Kitasatosporales</taxon>
        <taxon>Streptomycetaceae</taxon>
        <taxon>Kitasatospora</taxon>
    </lineage>
</organism>
<name>A0ABZ1UDD6_9ACTN</name>
<keyword evidence="1" id="KW-1133">Transmembrane helix</keyword>
<evidence type="ECO:0000313" key="5">
    <source>
        <dbReference type="Proteomes" id="UP001432222"/>
    </source>
</evidence>